<keyword evidence="3" id="KW-1185">Reference proteome</keyword>
<feature type="compositionally biased region" description="Low complexity" evidence="1">
    <location>
        <begin position="89"/>
        <end position="103"/>
    </location>
</feature>
<protein>
    <submittedName>
        <fullName evidence="2">Uncharacterized protein</fullName>
    </submittedName>
</protein>
<organism evidence="2 3">
    <name type="scientific">Glycine soja</name>
    <name type="common">Wild soybean</name>
    <dbReference type="NCBI Taxonomy" id="3848"/>
    <lineage>
        <taxon>Eukaryota</taxon>
        <taxon>Viridiplantae</taxon>
        <taxon>Streptophyta</taxon>
        <taxon>Embryophyta</taxon>
        <taxon>Tracheophyta</taxon>
        <taxon>Spermatophyta</taxon>
        <taxon>Magnoliopsida</taxon>
        <taxon>eudicotyledons</taxon>
        <taxon>Gunneridae</taxon>
        <taxon>Pentapetalae</taxon>
        <taxon>rosids</taxon>
        <taxon>fabids</taxon>
        <taxon>Fabales</taxon>
        <taxon>Fabaceae</taxon>
        <taxon>Papilionoideae</taxon>
        <taxon>50 kb inversion clade</taxon>
        <taxon>NPAAA clade</taxon>
        <taxon>indigoferoid/millettioid clade</taxon>
        <taxon>Phaseoleae</taxon>
        <taxon>Glycine</taxon>
        <taxon>Glycine subgen. Soja</taxon>
    </lineage>
</organism>
<evidence type="ECO:0000256" key="1">
    <source>
        <dbReference type="SAM" id="MobiDB-lite"/>
    </source>
</evidence>
<dbReference type="EMBL" id="QZWG01000003">
    <property type="protein sequence ID" value="RZC20057.1"/>
    <property type="molecule type" value="Genomic_DNA"/>
</dbReference>
<reference evidence="2 3" key="1">
    <citation type="submission" date="2018-09" db="EMBL/GenBank/DDBJ databases">
        <title>A high-quality reference genome of wild soybean provides a powerful tool to mine soybean genomes.</title>
        <authorList>
            <person name="Xie M."/>
            <person name="Chung C.Y.L."/>
            <person name="Li M.-W."/>
            <person name="Wong F.-L."/>
            <person name="Chan T.-F."/>
            <person name="Lam H.-M."/>
        </authorList>
    </citation>
    <scope>NUCLEOTIDE SEQUENCE [LARGE SCALE GENOMIC DNA]</scope>
    <source>
        <strain evidence="3">cv. W05</strain>
        <tissue evidence="2">Hypocotyl of etiolated seedlings</tissue>
    </source>
</reference>
<comment type="caution">
    <text evidence="2">The sequence shown here is derived from an EMBL/GenBank/DDBJ whole genome shotgun (WGS) entry which is preliminary data.</text>
</comment>
<feature type="region of interest" description="Disordered" evidence="1">
    <location>
        <begin position="87"/>
        <end position="106"/>
    </location>
</feature>
<evidence type="ECO:0000313" key="2">
    <source>
        <dbReference type="EMBL" id="RZC20057.1"/>
    </source>
</evidence>
<dbReference type="Proteomes" id="UP000289340">
    <property type="component" value="Chromosome 3"/>
</dbReference>
<name>A0A445LAB4_GLYSO</name>
<dbReference type="AlphaFoldDB" id="A0A445LAB4"/>
<sequence>MLFLLSSPKTLSFSRRPPNLSQKNDDPGLAHRWIVVKFEHHVRNPITKRNTPRIVAFSFPAETQSYLGTKHQSHQYYLEKAEKARRQRLSSSSASAKSAQARQGYDEEADVINPNPLEALLDFCHLALF</sequence>
<proteinExistence type="predicted"/>
<gene>
    <name evidence="2" type="ORF">D0Y65_006763</name>
</gene>
<evidence type="ECO:0000313" key="3">
    <source>
        <dbReference type="Proteomes" id="UP000289340"/>
    </source>
</evidence>
<accession>A0A445LAB4</accession>